<feature type="compositionally biased region" description="Polar residues" evidence="1">
    <location>
        <begin position="226"/>
        <end position="238"/>
    </location>
</feature>
<feature type="region of interest" description="Disordered" evidence="1">
    <location>
        <begin position="54"/>
        <end position="76"/>
    </location>
</feature>
<proteinExistence type="predicted"/>
<feature type="signal peptide" evidence="2">
    <location>
        <begin position="1"/>
        <end position="19"/>
    </location>
</feature>
<dbReference type="Gene3D" id="2.70.130.10">
    <property type="entry name" value="Mannose-6-phosphate receptor binding domain"/>
    <property type="match status" value="1"/>
</dbReference>
<gene>
    <name evidence="4" type="ORF">AMSG_00793</name>
</gene>
<protein>
    <recommendedName>
        <fullName evidence="3">Glucosidase 2 subunit beta-like domain-containing protein</fullName>
    </recommendedName>
</protein>
<evidence type="ECO:0000256" key="1">
    <source>
        <dbReference type="SAM" id="MobiDB-lite"/>
    </source>
</evidence>
<dbReference type="Pfam" id="PF13015">
    <property type="entry name" value="PRKCSH_1"/>
    <property type="match status" value="1"/>
</dbReference>
<name>A0A0L0DER4_THETB</name>
<accession>A0A0L0DER4</accession>
<dbReference type="GeneID" id="25560578"/>
<keyword evidence="2" id="KW-0732">Signal</keyword>
<dbReference type="InterPro" id="IPR036607">
    <property type="entry name" value="PRKCSH"/>
</dbReference>
<dbReference type="AlphaFoldDB" id="A0A0L0DER4"/>
<evidence type="ECO:0000259" key="3">
    <source>
        <dbReference type="Pfam" id="PF13015"/>
    </source>
</evidence>
<feature type="region of interest" description="Disordered" evidence="1">
    <location>
        <begin position="216"/>
        <end position="238"/>
    </location>
</feature>
<keyword evidence="5" id="KW-1185">Reference proteome</keyword>
<dbReference type="InterPro" id="IPR009011">
    <property type="entry name" value="Man6P_isomerase_rcpt-bd_dom_sf"/>
</dbReference>
<evidence type="ECO:0000256" key="2">
    <source>
        <dbReference type="SAM" id="SignalP"/>
    </source>
</evidence>
<organism evidence="4 5">
    <name type="scientific">Thecamonas trahens ATCC 50062</name>
    <dbReference type="NCBI Taxonomy" id="461836"/>
    <lineage>
        <taxon>Eukaryota</taxon>
        <taxon>Apusozoa</taxon>
        <taxon>Apusomonadida</taxon>
        <taxon>Apusomonadidae</taxon>
        <taxon>Thecamonas</taxon>
    </lineage>
</organism>
<sequence length="331" mass="34317">MQHALLLLPLLLLLTVAAASDGTPPPALVSFTVDEAVVGSTSVSVSGTTCTFTFDTRPANTPNPPPPSPPPPATGEAEPVAKIMAMLVAELPKSPCLVHTDGLGYTYEVCAGRGGRITQTGLGENNVVGVFKGPGGPIGATVLYDGGDRCFDTGAPRIAFLHFVCPTAVPPQLALPAGAELPTIVSVAELAKCEYSFFIASETVCGDDRFDAQPTTGVTEAKRTQQRTATPGQSSRTASRWVLEISPVADAAGSRPAPLALTSFALSFDPPSSPLAARVRAADYRRLDVDQPDWIAVDGSVATTAAFEVLSPAQRPVVVAVSAIARRESLQ</sequence>
<dbReference type="Proteomes" id="UP000054408">
    <property type="component" value="Unassembled WGS sequence"/>
</dbReference>
<dbReference type="EMBL" id="GL349435">
    <property type="protein sequence ID" value="KNC50631.1"/>
    <property type="molecule type" value="Genomic_DNA"/>
</dbReference>
<evidence type="ECO:0000313" key="4">
    <source>
        <dbReference type="EMBL" id="KNC50631.1"/>
    </source>
</evidence>
<reference evidence="4 5" key="1">
    <citation type="submission" date="2010-05" db="EMBL/GenBank/DDBJ databases">
        <title>The Genome Sequence of Thecamonas trahens ATCC 50062.</title>
        <authorList>
            <consortium name="The Broad Institute Genome Sequencing Platform"/>
            <person name="Russ C."/>
            <person name="Cuomo C."/>
            <person name="Shea T."/>
            <person name="Young S.K."/>
            <person name="Zeng Q."/>
            <person name="Koehrsen M."/>
            <person name="Haas B."/>
            <person name="Borodovsky M."/>
            <person name="Guigo R."/>
            <person name="Alvarado L."/>
            <person name="Berlin A."/>
            <person name="Bochicchio J."/>
            <person name="Borenstein D."/>
            <person name="Chapman S."/>
            <person name="Chen Z."/>
            <person name="Freedman E."/>
            <person name="Gellesch M."/>
            <person name="Goldberg J."/>
            <person name="Griggs A."/>
            <person name="Gujja S."/>
            <person name="Heilman E."/>
            <person name="Heiman D."/>
            <person name="Hepburn T."/>
            <person name="Howarth C."/>
            <person name="Jen D."/>
            <person name="Larson L."/>
            <person name="Mehta T."/>
            <person name="Park D."/>
            <person name="Pearson M."/>
            <person name="Roberts A."/>
            <person name="Saif S."/>
            <person name="Shenoy N."/>
            <person name="Sisk P."/>
            <person name="Stolte C."/>
            <person name="Sykes S."/>
            <person name="Thomson T."/>
            <person name="Walk T."/>
            <person name="White J."/>
            <person name="Yandava C."/>
            <person name="Burger G."/>
            <person name="Gray M.W."/>
            <person name="Holland P.W.H."/>
            <person name="King N."/>
            <person name="Lang F.B.F."/>
            <person name="Roger A.J."/>
            <person name="Ruiz-Trillo I."/>
            <person name="Lander E."/>
            <person name="Nusbaum C."/>
        </authorList>
    </citation>
    <scope>NUCLEOTIDE SEQUENCE [LARGE SCALE GENOMIC DNA]</scope>
    <source>
        <strain evidence="4 5">ATCC 50062</strain>
    </source>
</reference>
<dbReference type="RefSeq" id="XP_013762517.1">
    <property type="nucleotide sequence ID" value="XM_013907063.1"/>
</dbReference>
<dbReference type="SUPFAM" id="SSF50911">
    <property type="entry name" value="Mannose 6-phosphate receptor domain"/>
    <property type="match status" value="1"/>
</dbReference>
<feature type="domain" description="Glucosidase 2 subunit beta-like" evidence="3">
    <location>
        <begin position="104"/>
        <end position="211"/>
    </location>
</feature>
<feature type="compositionally biased region" description="Pro residues" evidence="1">
    <location>
        <begin position="61"/>
        <end position="73"/>
    </location>
</feature>
<evidence type="ECO:0000313" key="5">
    <source>
        <dbReference type="Proteomes" id="UP000054408"/>
    </source>
</evidence>
<feature type="chain" id="PRO_5005537370" description="Glucosidase 2 subunit beta-like domain-containing protein" evidence="2">
    <location>
        <begin position="20"/>
        <end position="331"/>
    </location>
</feature>